<keyword evidence="4" id="KW-1185">Reference proteome</keyword>
<dbReference type="Gene3D" id="3.10.620.30">
    <property type="match status" value="1"/>
</dbReference>
<dbReference type="Pfam" id="PF01841">
    <property type="entry name" value="Transglut_core"/>
    <property type="match status" value="1"/>
</dbReference>
<keyword evidence="1" id="KW-0732">Signal</keyword>
<dbReference type="InterPro" id="IPR052557">
    <property type="entry name" value="CAP/Cytokinesis_protein"/>
</dbReference>
<sequence length="385" mass="44077">MKRIFLTVTCFLYLALGNARQTAATTQFDTIPAAAASSVTSMANWLQQHHQGNQRQILQSLYGWMAENIRYDMVNTYLPDYYKDTADAVNKTLKTHVAVCQGYASLFMEVARQAHIPAQLVTGYTFSQNKLDNSSHAWVAVFTDNQWRLVDPTWGSGAVINGHYTKRLNWNYFLVAPEQFIKHHVPFDPLFQFLDNPYTHPEILNGKTEKRQFAYGDTLAWFNRLSTVDKADNAAARIARFGVTNQLIGAELQNLRNIVSVGRQNMLVDEHNRQASRINSLSSRFNEVVGSYNEYVEFKNKLFSPSKPDNDIRAWVDEMYSRLSDIDKQLNEIVPSDNNIATNIGELKAAENGLRKKVAEEQAFVDRYIKTGKLFRKTLFYKFGR</sequence>
<accession>A0A1H4A4Q4</accession>
<dbReference type="SUPFAM" id="SSF54001">
    <property type="entry name" value="Cysteine proteinases"/>
    <property type="match status" value="1"/>
</dbReference>
<dbReference type="OrthoDB" id="9788327at2"/>
<reference evidence="4" key="1">
    <citation type="submission" date="2016-10" db="EMBL/GenBank/DDBJ databases">
        <authorList>
            <person name="Varghese N."/>
            <person name="Submissions S."/>
        </authorList>
    </citation>
    <scope>NUCLEOTIDE SEQUENCE [LARGE SCALE GENOMIC DNA]</scope>
    <source>
        <strain evidence="4">DSM 23920</strain>
    </source>
</reference>
<dbReference type="Proteomes" id="UP000199656">
    <property type="component" value="Unassembled WGS sequence"/>
</dbReference>
<proteinExistence type="predicted"/>
<dbReference type="RefSeq" id="WP_089760149.1">
    <property type="nucleotide sequence ID" value="NZ_BKAT01000013.1"/>
</dbReference>
<evidence type="ECO:0000313" key="3">
    <source>
        <dbReference type="EMBL" id="SEA30641.1"/>
    </source>
</evidence>
<dbReference type="EMBL" id="FNRL01000005">
    <property type="protein sequence ID" value="SEA30641.1"/>
    <property type="molecule type" value="Genomic_DNA"/>
</dbReference>
<feature type="domain" description="Transglutaminase-like" evidence="2">
    <location>
        <begin position="92"/>
        <end position="154"/>
    </location>
</feature>
<dbReference type="STRING" id="408074.SAMN05660909_01457"/>
<name>A0A1H4A4Q4_9BACT</name>
<dbReference type="AlphaFoldDB" id="A0A1H4A4Q4"/>
<evidence type="ECO:0000259" key="2">
    <source>
        <dbReference type="SMART" id="SM00460"/>
    </source>
</evidence>
<feature type="chain" id="PRO_5011765340" evidence="1">
    <location>
        <begin position="24"/>
        <end position="385"/>
    </location>
</feature>
<evidence type="ECO:0000256" key="1">
    <source>
        <dbReference type="SAM" id="SignalP"/>
    </source>
</evidence>
<evidence type="ECO:0000313" key="4">
    <source>
        <dbReference type="Proteomes" id="UP000199656"/>
    </source>
</evidence>
<dbReference type="InterPro" id="IPR002931">
    <property type="entry name" value="Transglutaminase-like"/>
</dbReference>
<dbReference type="GO" id="GO:0005737">
    <property type="term" value="C:cytoplasm"/>
    <property type="evidence" value="ECO:0007669"/>
    <property type="project" value="TreeGrafter"/>
</dbReference>
<dbReference type="InterPro" id="IPR038765">
    <property type="entry name" value="Papain-like_cys_pep_sf"/>
</dbReference>
<feature type="signal peptide" evidence="1">
    <location>
        <begin position="1"/>
        <end position="23"/>
    </location>
</feature>
<dbReference type="PANTHER" id="PTHR46333:SF2">
    <property type="entry name" value="CYTOKINESIS PROTEIN 3"/>
    <property type="match status" value="1"/>
</dbReference>
<dbReference type="PANTHER" id="PTHR46333">
    <property type="entry name" value="CYTOKINESIS PROTEIN 3"/>
    <property type="match status" value="1"/>
</dbReference>
<protein>
    <submittedName>
        <fullName evidence="3">Transglutaminase-like superfamily protein</fullName>
    </submittedName>
</protein>
<dbReference type="SMART" id="SM00460">
    <property type="entry name" value="TGc"/>
    <property type="match status" value="1"/>
</dbReference>
<organism evidence="3 4">
    <name type="scientific">Chitinophaga terrae</name>
    <name type="common">ex Kim and Jung 2007</name>
    <dbReference type="NCBI Taxonomy" id="408074"/>
    <lineage>
        <taxon>Bacteria</taxon>
        <taxon>Pseudomonadati</taxon>
        <taxon>Bacteroidota</taxon>
        <taxon>Chitinophagia</taxon>
        <taxon>Chitinophagales</taxon>
        <taxon>Chitinophagaceae</taxon>
        <taxon>Chitinophaga</taxon>
    </lineage>
</organism>
<gene>
    <name evidence="3" type="ORF">SAMN05660909_01457</name>
</gene>